<evidence type="ECO:0000256" key="4">
    <source>
        <dbReference type="ARBA" id="ARBA00012723"/>
    </source>
</evidence>
<dbReference type="AlphaFoldDB" id="G3WL18"/>
<comment type="catalytic activity">
    <reaction evidence="1">
        <text>Catalyzes the rearrangement of -S-S- bonds in proteins.</text>
        <dbReference type="EC" id="5.3.4.1"/>
    </reaction>
</comment>
<evidence type="ECO:0000313" key="15">
    <source>
        <dbReference type="Ensembl" id="ENSSHAP00000016123.2"/>
    </source>
</evidence>
<dbReference type="InterPro" id="IPR036249">
    <property type="entry name" value="Thioredoxin-like_sf"/>
</dbReference>
<dbReference type="CDD" id="cd02995">
    <property type="entry name" value="PDI_a_PDI_a'_C"/>
    <property type="match status" value="1"/>
</dbReference>
<evidence type="ECO:0000256" key="7">
    <source>
        <dbReference type="ARBA" id="ARBA00022824"/>
    </source>
</evidence>
<evidence type="ECO:0000256" key="13">
    <source>
        <dbReference type="SAM" id="MobiDB-lite"/>
    </source>
</evidence>
<dbReference type="PANTHER" id="PTHR18929">
    <property type="entry name" value="PROTEIN DISULFIDE ISOMERASE"/>
    <property type="match status" value="1"/>
</dbReference>
<name>G3WL18_SARHA</name>
<dbReference type="eggNOG" id="KOG0190">
    <property type="taxonomic scope" value="Eukaryota"/>
</dbReference>
<dbReference type="PRINTS" id="PR00421">
    <property type="entry name" value="THIOREDOXIN"/>
</dbReference>
<feature type="domain" description="Thioredoxin" evidence="14">
    <location>
        <begin position="334"/>
        <end position="476"/>
    </location>
</feature>
<evidence type="ECO:0000256" key="1">
    <source>
        <dbReference type="ARBA" id="ARBA00001182"/>
    </source>
</evidence>
<dbReference type="HOGENOM" id="CLU_025879_1_0_1"/>
<feature type="region of interest" description="Disordered" evidence="13">
    <location>
        <begin position="1"/>
        <end position="20"/>
    </location>
</feature>
<keyword evidence="7" id="KW-0256">Endoplasmic reticulum</keyword>
<dbReference type="FunFam" id="3.40.30.10:FF:000027">
    <property type="entry name" value="protein disulfide-isomerase A2"/>
    <property type="match status" value="1"/>
</dbReference>
<keyword evidence="5" id="KW-0732">Signal</keyword>
<dbReference type="FunFam" id="3.40.30.10:FF:000042">
    <property type="entry name" value="protein disulfide-isomerase A2"/>
    <property type="match status" value="1"/>
</dbReference>
<reference evidence="15" key="2">
    <citation type="submission" date="2025-08" db="UniProtKB">
        <authorList>
            <consortium name="Ensembl"/>
        </authorList>
    </citation>
    <scope>IDENTIFICATION</scope>
</reference>
<evidence type="ECO:0000256" key="10">
    <source>
        <dbReference type="ARBA" id="ARBA00023235"/>
    </source>
</evidence>
<dbReference type="GO" id="GO:0006457">
    <property type="term" value="P:protein folding"/>
    <property type="evidence" value="ECO:0007669"/>
    <property type="project" value="TreeGrafter"/>
</dbReference>
<dbReference type="FunFam" id="3.40.30.10:FF:000030">
    <property type="entry name" value="Protein disulfide-isomerase"/>
    <property type="match status" value="1"/>
</dbReference>
<dbReference type="STRING" id="9305.ENSSHAP00000016123"/>
<dbReference type="GO" id="GO:0003756">
    <property type="term" value="F:protein disulfide isomerase activity"/>
    <property type="evidence" value="ECO:0007669"/>
    <property type="project" value="UniProtKB-EC"/>
</dbReference>
<dbReference type="Pfam" id="PF00085">
    <property type="entry name" value="Thioredoxin"/>
    <property type="match status" value="2"/>
</dbReference>
<evidence type="ECO:0000256" key="5">
    <source>
        <dbReference type="ARBA" id="ARBA00022729"/>
    </source>
</evidence>
<evidence type="ECO:0000256" key="2">
    <source>
        <dbReference type="ARBA" id="ARBA00004319"/>
    </source>
</evidence>
<feature type="domain" description="Thioredoxin" evidence="14">
    <location>
        <begin position="9"/>
        <end position="135"/>
    </location>
</feature>
<dbReference type="CDD" id="cd02981">
    <property type="entry name" value="PDI_b_family"/>
    <property type="match status" value="1"/>
</dbReference>
<feature type="disulfide bond" description="Redox-active" evidence="12">
    <location>
        <begin position="398"/>
        <end position="401"/>
    </location>
</feature>
<evidence type="ECO:0000256" key="8">
    <source>
        <dbReference type="ARBA" id="ARBA00023157"/>
    </source>
</evidence>
<dbReference type="Proteomes" id="UP000007648">
    <property type="component" value="Unassembled WGS sequence"/>
</dbReference>
<dbReference type="InParanoid" id="G3WL18"/>
<reference evidence="15 16" key="1">
    <citation type="journal article" date="2011" name="Proc. Natl. Acad. Sci. U.S.A.">
        <title>Genetic diversity and population structure of the endangered marsupial Sarcophilus harrisii (Tasmanian devil).</title>
        <authorList>
            <person name="Miller W."/>
            <person name="Hayes V.M."/>
            <person name="Ratan A."/>
            <person name="Petersen D.C."/>
            <person name="Wittekindt N.E."/>
            <person name="Miller J."/>
            <person name="Walenz B."/>
            <person name="Knight J."/>
            <person name="Qi J."/>
            <person name="Zhao F."/>
            <person name="Wang Q."/>
            <person name="Bedoya-Reina O.C."/>
            <person name="Katiyar N."/>
            <person name="Tomsho L.P."/>
            <person name="Kasson L.M."/>
            <person name="Hardie R.A."/>
            <person name="Woodbridge P."/>
            <person name="Tindall E.A."/>
            <person name="Bertelsen M.F."/>
            <person name="Dixon D."/>
            <person name="Pyecroft S."/>
            <person name="Helgen K.M."/>
            <person name="Lesk A.M."/>
            <person name="Pringle T.H."/>
            <person name="Patterson N."/>
            <person name="Zhang Y."/>
            <person name="Kreiss A."/>
            <person name="Woods G.M."/>
            <person name="Jones M.E."/>
            <person name="Schuster S.C."/>
        </authorList>
    </citation>
    <scope>NUCLEOTIDE SEQUENCE [LARGE SCALE GENOMIC DNA]</scope>
</reference>
<dbReference type="FunFam" id="3.40.30.10:FF:000023">
    <property type="entry name" value="Protein disulfide-isomerase"/>
    <property type="match status" value="1"/>
</dbReference>
<dbReference type="PROSITE" id="PS51352">
    <property type="entry name" value="THIOREDOXIN_2"/>
    <property type="match status" value="2"/>
</dbReference>
<evidence type="ECO:0000256" key="12">
    <source>
        <dbReference type="PIRSR" id="PIRSR605792-51"/>
    </source>
</evidence>
<evidence type="ECO:0000259" key="14">
    <source>
        <dbReference type="PROSITE" id="PS51352"/>
    </source>
</evidence>
<dbReference type="Pfam" id="PF13848">
    <property type="entry name" value="Thioredoxin_6"/>
    <property type="match status" value="1"/>
</dbReference>
<evidence type="ECO:0000256" key="9">
    <source>
        <dbReference type="ARBA" id="ARBA00023186"/>
    </source>
</evidence>
<comment type="similarity">
    <text evidence="3">Belongs to the protein disulfide isomerase family.</text>
</comment>
<evidence type="ECO:0000256" key="3">
    <source>
        <dbReference type="ARBA" id="ARBA00006347"/>
    </source>
</evidence>
<accession>G3WL18</accession>
<protein>
    <recommendedName>
        <fullName evidence="4">protein disulfide-isomerase</fullName>
        <ecNumber evidence="4">5.3.4.1</ecNumber>
    </recommendedName>
</protein>
<dbReference type="SUPFAM" id="SSF52833">
    <property type="entry name" value="Thioredoxin-like"/>
    <property type="match status" value="4"/>
</dbReference>
<feature type="compositionally biased region" description="Basic and acidic residues" evidence="13">
    <location>
        <begin position="506"/>
        <end position="519"/>
    </location>
</feature>
<keyword evidence="11 12" id="KW-0676">Redox-active center</keyword>
<proteinExistence type="inferred from homology"/>
<comment type="subcellular location">
    <subcellularLocation>
        <location evidence="2">Endoplasmic reticulum lumen</location>
    </subcellularLocation>
</comment>
<keyword evidence="8 12" id="KW-1015">Disulfide bond</keyword>
<evidence type="ECO:0000256" key="6">
    <source>
        <dbReference type="ARBA" id="ARBA00022737"/>
    </source>
</evidence>
<reference evidence="15" key="3">
    <citation type="submission" date="2025-09" db="UniProtKB">
        <authorList>
            <consortium name="Ensembl"/>
        </authorList>
    </citation>
    <scope>IDENTIFICATION</scope>
</reference>
<dbReference type="InterPro" id="IPR013766">
    <property type="entry name" value="Thioredoxin_domain"/>
</dbReference>
<dbReference type="CDD" id="cd02961">
    <property type="entry name" value="PDI_a_family"/>
    <property type="match status" value="1"/>
</dbReference>
<evidence type="ECO:0000256" key="11">
    <source>
        <dbReference type="ARBA" id="ARBA00023284"/>
    </source>
</evidence>
<organism evidence="15 16">
    <name type="scientific">Sarcophilus harrisii</name>
    <name type="common">Tasmanian devil</name>
    <name type="synonym">Sarcophilus laniarius</name>
    <dbReference type="NCBI Taxonomy" id="9305"/>
    <lineage>
        <taxon>Eukaryota</taxon>
        <taxon>Metazoa</taxon>
        <taxon>Chordata</taxon>
        <taxon>Craniata</taxon>
        <taxon>Vertebrata</taxon>
        <taxon>Euteleostomi</taxon>
        <taxon>Mammalia</taxon>
        <taxon>Metatheria</taxon>
        <taxon>Dasyuromorphia</taxon>
        <taxon>Dasyuridae</taxon>
        <taxon>Sarcophilus</taxon>
    </lineage>
</organism>
<dbReference type="CDD" id="cd02982">
    <property type="entry name" value="PDI_b'_family"/>
    <property type="match status" value="1"/>
</dbReference>
<dbReference type="Ensembl" id="ENSSHAT00000016256.2">
    <property type="protein sequence ID" value="ENSSHAP00000016123.2"/>
    <property type="gene ID" value="ENSSHAG00000013721.2"/>
</dbReference>
<dbReference type="GeneTree" id="ENSGT00940000157351"/>
<keyword evidence="10" id="KW-0413">Isomerase</keyword>
<dbReference type="GO" id="GO:0005788">
    <property type="term" value="C:endoplasmic reticulum lumen"/>
    <property type="evidence" value="ECO:0007669"/>
    <property type="project" value="UniProtKB-SubCell"/>
</dbReference>
<sequence length="519" mass="59610">FLRRKSCDLQTSGVADTPETEEEDDNVLILKTSNFNEVLATCDYLLVDFYAPWCKPCRDLIPEFSKAAEQLKVENSNITLAKVDATEEHDLAEQFNIRVFPTIKLFKNGDASFSKDYTNGREAKDIVEWMKKRIQPSVILLEDAAAAESLMVSNEVFVLGLFKDGQSSNAKNFSDAAEYFDNIPFGMTFTEDVFTQYQLDKDSIILFKKFDEGRIDFDEEITKMNVVNFVNHHQLPLVIEFSEETAPKIFAGQLKTHLLLFMPKNSPDYEDKMDQFKKAAESFREKILFIIIDTNNNDNMGILNFFGLSQEECPTMRLISMETEMVKYKPESEELTTESIEEFCRQFLEGKFNFHLISQDVPDDWDKGPVKVLVGKNFDSVAFDPRTNVFVNFYAPWCGQCKKLDPIWEKLGEAYKDHENIIIAKMDSSVNEVDSVVVHSFPTQKYFPAGIGRKIIEYHGVRTLEGFKNFLDNGGHEGLREIGHLEVLDEAEELELEDQNEQQQDNAKDEKDKINISQN</sequence>
<keyword evidence="6" id="KW-0677">Repeat</keyword>
<keyword evidence="16" id="KW-1185">Reference proteome</keyword>
<feature type="disulfide bond" description="Redox-active" evidence="12">
    <location>
        <begin position="54"/>
        <end position="57"/>
    </location>
</feature>
<dbReference type="GO" id="GO:0034976">
    <property type="term" value="P:response to endoplasmic reticulum stress"/>
    <property type="evidence" value="ECO:0007669"/>
    <property type="project" value="TreeGrafter"/>
</dbReference>
<dbReference type="PANTHER" id="PTHR18929:SF101">
    <property type="entry name" value="PROTEIN DISULFIDE-ISOMERASE"/>
    <property type="match status" value="1"/>
</dbReference>
<dbReference type="EC" id="5.3.4.1" evidence="4"/>
<evidence type="ECO:0000313" key="16">
    <source>
        <dbReference type="Proteomes" id="UP000007648"/>
    </source>
</evidence>
<dbReference type="Gene3D" id="3.40.30.10">
    <property type="entry name" value="Glutaredoxin"/>
    <property type="match status" value="4"/>
</dbReference>
<dbReference type="NCBIfam" id="TIGR01130">
    <property type="entry name" value="ER_PDI_fam"/>
    <property type="match status" value="1"/>
</dbReference>
<dbReference type="InterPro" id="IPR005792">
    <property type="entry name" value="Prot_disulphide_isomerase"/>
</dbReference>
<feature type="region of interest" description="Disordered" evidence="13">
    <location>
        <begin position="495"/>
        <end position="519"/>
    </location>
</feature>
<dbReference type="GO" id="GO:0009897">
    <property type="term" value="C:external side of plasma membrane"/>
    <property type="evidence" value="ECO:0007669"/>
    <property type="project" value="TreeGrafter"/>
</dbReference>
<keyword evidence="9" id="KW-0143">Chaperone</keyword>